<reference evidence="3" key="1">
    <citation type="submission" date="2003-08" db="EMBL/GenBank/DDBJ databases">
        <authorList>
            <person name="Birren B."/>
            <person name="Nusbaum C."/>
            <person name="Abebe A."/>
            <person name="Abouelleil A."/>
            <person name="Adekoya E."/>
            <person name="Ait-zahra M."/>
            <person name="Allen N."/>
            <person name="Allen T."/>
            <person name="An P."/>
            <person name="Anderson M."/>
            <person name="Anderson S."/>
            <person name="Arachchi H."/>
            <person name="Armbruster J."/>
            <person name="Bachantsang P."/>
            <person name="Baldwin J."/>
            <person name="Barry A."/>
            <person name="Bayul T."/>
            <person name="Blitshsteyn B."/>
            <person name="Bloom T."/>
            <person name="Blye J."/>
            <person name="Boguslavskiy L."/>
            <person name="Borowsky M."/>
            <person name="Boukhgalter B."/>
            <person name="Brunache A."/>
            <person name="Butler J."/>
            <person name="Calixte N."/>
            <person name="Calvo S."/>
            <person name="Camarata J."/>
            <person name="Campo K."/>
            <person name="Chang J."/>
            <person name="Cheshatsang Y."/>
            <person name="Citroen M."/>
            <person name="Collymore A."/>
            <person name="Considine T."/>
            <person name="Cook A."/>
            <person name="Cooke P."/>
            <person name="Corum B."/>
            <person name="Cuomo C."/>
            <person name="David R."/>
            <person name="Dawoe T."/>
            <person name="Degray S."/>
            <person name="Dodge S."/>
            <person name="Dooley K."/>
            <person name="Dorje P."/>
            <person name="Dorjee K."/>
            <person name="Dorris L."/>
            <person name="Duffey N."/>
            <person name="Dupes A."/>
            <person name="Elkins T."/>
            <person name="Engels R."/>
            <person name="Erickson J."/>
            <person name="Farina A."/>
            <person name="Faro S."/>
            <person name="Ferreira P."/>
            <person name="Fischer H."/>
            <person name="Fitzgerald M."/>
            <person name="Foley K."/>
            <person name="Gage D."/>
            <person name="Galagan J."/>
            <person name="Gearin G."/>
            <person name="Gnerre S."/>
            <person name="Gnirke A."/>
            <person name="Goyette A."/>
            <person name="Graham J."/>
            <person name="Grandbois E."/>
            <person name="Gyaltsen K."/>
            <person name="Hafez N."/>
            <person name="Hagopian D."/>
            <person name="Hagos B."/>
            <person name="Hall J."/>
            <person name="Hatcher B."/>
            <person name="Heller A."/>
            <person name="Higgins H."/>
            <person name="Honan T."/>
            <person name="Horn A."/>
            <person name="Houde N."/>
            <person name="Hughes L."/>
            <person name="Hulme W."/>
            <person name="Husby E."/>
            <person name="Iliev I."/>
            <person name="Jaffe D."/>
            <person name="Jones C."/>
            <person name="Kamal M."/>
            <person name="Kamat A."/>
            <person name="Kamvysselis M."/>
            <person name="Karlsson E."/>
            <person name="Kells C."/>
            <person name="Kieu A."/>
            <person name="Kisner P."/>
            <person name="Kodira C."/>
            <person name="Kulbokas E."/>
            <person name="Labutti K."/>
            <person name="Lama D."/>
            <person name="Landers T."/>
            <person name="Leger J."/>
            <person name="Levine S."/>
            <person name="Lewis D."/>
            <person name="Lewis T."/>
            <person name="Lindblad-toh K."/>
            <person name="Liu X."/>
            <person name="Lokyitsang T."/>
            <person name="Lokyitsang Y."/>
            <person name="Lucien O."/>
            <person name="Lui A."/>
            <person name="Ma L.J."/>
            <person name="Mabbitt R."/>
            <person name="Macdonald J."/>
            <person name="Maclean C."/>
            <person name="Major J."/>
            <person name="Manning J."/>
            <person name="Marabella R."/>
            <person name="Maru K."/>
            <person name="Matthews C."/>
            <person name="Mauceli E."/>
            <person name="Mccarthy M."/>
            <person name="Mcdonough S."/>
            <person name="Mcghee T."/>
            <person name="Meldrim J."/>
            <person name="Meneus L."/>
            <person name="Mesirov J."/>
            <person name="Mihalev A."/>
            <person name="Mihova T."/>
            <person name="Mikkelsen T."/>
            <person name="Mlenga V."/>
            <person name="Moru K."/>
            <person name="Mozes J."/>
            <person name="Mulrain L."/>
            <person name="Munson G."/>
            <person name="Naylor J."/>
            <person name="Newes C."/>
            <person name="Nguyen C."/>
            <person name="Nguyen N."/>
            <person name="Nguyen T."/>
            <person name="Nicol R."/>
            <person name="Nielsen C."/>
            <person name="Nizzari M."/>
            <person name="Norbu C."/>
            <person name="Norbu N."/>
            <person name="O'donnell P."/>
            <person name="Okoawo O."/>
            <person name="O'leary S."/>
            <person name="Omotosho B."/>
            <person name="O'neill K."/>
            <person name="Osman S."/>
            <person name="Parker S."/>
            <person name="Perrin D."/>
            <person name="Phunkhang P."/>
            <person name="Piqani B."/>
            <person name="Purcell S."/>
            <person name="Rachupka T."/>
            <person name="Ramasamy U."/>
            <person name="Rameau R."/>
            <person name="Ray V."/>
            <person name="Raymond C."/>
            <person name="Retta R."/>
            <person name="Richardson S."/>
            <person name="Rise C."/>
            <person name="Rodriguez J."/>
            <person name="Rogers J."/>
            <person name="Rogov P."/>
            <person name="Rutman M."/>
            <person name="Schupbach R."/>
            <person name="Seaman C."/>
            <person name="Settipalli S."/>
            <person name="Sharpe T."/>
            <person name="Sheridan J."/>
            <person name="Sherpa N."/>
            <person name="Shi J."/>
            <person name="Smirnov S."/>
            <person name="Smith C."/>
            <person name="Sougnez C."/>
            <person name="Spencer B."/>
            <person name="Stalker J."/>
            <person name="Stange-thomann N."/>
            <person name="Stavropoulos S."/>
            <person name="Stetson K."/>
            <person name="Stone C."/>
            <person name="Stone S."/>
            <person name="Stubbs M."/>
            <person name="Talamas J."/>
            <person name="Tchuinga P."/>
            <person name="Tenzing P."/>
            <person name="Tesfaye S."/>
            <person name="Theodore J."/>
            <person name="Thoulutsang Y."/>
            <person name="Topham K."/>
            <person name="Towey S."/>
            <person name="Tsamla T."/>
            <person name="Tsomo N."/>
            <person name="Vallee D."/>
            <person name="Vassiliev H."/>
            <person name="Venkataraman V."/>
            <person name="Vinson J."/>
            <person name="Vo A."/>
            <person name="Wade C."/>
            <person name="Wang S."/>
            <person name="Wangchuk T."/>
            <person name="Wangdi T."/>
            <person name="Whittaker C."/>
            <person name="Wilkinson J."/>
            <person name="Wu Y."/>
            <person name="Wyman D."/>
            <person name="Yadav S."/>
            <person name="Yang S."/>
            <person name="Yang X."/>
            <person name="Yeager S."/>
            <person name="Yee E."/>
            <person name="Young G."/>
            <person name="Zainoun J."/>
            <person name="Zembeck L."/>
            <person name="Zimmer A."/>
            <person name="Zody M."/>
            <person name="Lander E."/>
        </authorList>
    </citation>
    <scope>NUCLEOTIDE SEQUENCE [LARGE SCALE GENOMIC DNA]</scope>
</reference>
<dbReference type="OMA" id="WETHTIV"/>
<evidence type="ECO:0000313" key="3">
    <source>
        <dbReference type="Proteomes" id="UP000007875"/>
    </source>
</evidence>
<sequence>MPISREKRMTQSLKVRVSSAQGCEKFKRTSSASNIITSNSTCGQKYNLISEGSLSCLYPNPSSNQSTNLLNRLLHQSKISYSWETHTIVLEESQIVTKTTPKGMFTSGIPFSSILKVTTFKMPKAPKCTKVFTKDGNFLLQAPSVHLQDQWFYSLQWKVTVNKYKDILMEAKSDVLLQELKLLVSLAMSFPLHVADTHIPVLNIVSQLLSKKAVTMSNLSQEELITALAPLVEN</sequence>
<evidence type="ECO:0000259" key="1">
    <source>
        <dbReference type="Pfam" id="PF23066"/>
    </source>
</evidence>
<accession>H2Z0L8</accession>
<dbReference type="HOGENOM" id="CLU_1187319_0_0_1"/>
<reference evidence="2" key="2">
    <citation type="submission" date="2025-08" db="UniProtKB">
        <authorList>
            <consortium name="Ensembl"/>
        </authorList>
    </citation>
    <scope>IDENTIFICATION</scope>
</reference>
<reference evidence="2" key="3">
    <citation type="submission" date="2025-09" db="UniProtKB">
        <authorList>
            <consortium name="Ensembl"/>
        </authorList>
    </citation>
    <scope>IDENTIFICATION</scope>
</reference>
<dbReference type="SUPFAM" id="SSF50729">
    <property type="entry name" value="PH domain-like"/>
    <property type="match status" value="1"/>
</dbReference>
<dbReference type="Ensembl" id="ENSCSAVT00000011261.1">
    <property type="protein sequence ID" value="ENSCSAVP00000011130.1"/>
    <property type="gene ID" value="ENSCSAVG00000006508.1"/>
</dbReference>
<evidence type="ECO:0000313" key="2">
    <source>
        <dbReference type="Ensembl" id="ENSCSAVP00000011130.1"/>
    </source>
</evidence>
<keyword evidence="3" id="KW-1185">Reference proteome</keyword>
<feature type="domain" description="C-Maf-inducing protein PH" evidence="1">
    <location>
        <begin position="45"/>
        <end position="168"/>
    </location>
</feature>
<dbReference type="Proteomes" id="UP000007875">
    <property type="component" value="Unassembled WGS sequence"/>
</dbReference>
<dbReference type="AlphaFoldDB" id="H2Z0L8"/>
<proteinExistence type="predicted"/>
<dbReference type="GeneTree" id="ENSGT00390000018220"/>
<dbReference type="InParanoid" id="H2Z0L8"/>
<name>H2Z0L8_CIOSA</name>
<protein>
    <recommendedName>
        <fullName evidence="1">C-Maf-inducing protein PH domain-containing protein</fullName>
    </recommendedName>
</protein>
<dbReference type="Pfam" id="PF23066">
    <property type="entry name" value="PH_21"/>
    <property type="match status" value="1"/>
</dbReference>
<organism evidence="2 3">
    <name type="scientific">Ciona savignyi</name>
    <name type="common">Pacific transparent sea squirt</name>
    <dbReference type="NCBI Taxonomy" id="51511"/>
    <lineage>
        <taxon>Eukaryota</taxon>
        <taxon>Metazoa</taxon>
        <taxon>Chordata</taxon>
        <taxon>Tunicata</taxon>
        <taxon>Ascidiacea</taxon>
        <taxon>Phlebobranchia</taxon>
        <taxon>Cionidae</taxon>
        <taxon>Ciona</taxon>
    </lineage>
</organism>
<dbReference type="InterPro" id="IPR056429">
    <property type="entry name" value="PH_CMIP"/>
</dbReference>